<organism evidence="1 2">
    <name type="scientific">Mycobacterium tuberculosis</name>
    <dbReference type="NCBI Taxonomy" id="1773"/>
    <lineage>
        <taxon>Bacteria</taxon>
        <taxon>Bacillati</taxon>
        <taxon>Actinomycetota</taxon>
        <taxon>Actinomycetes</taxon>
        <taxon>Mycobacteriales</taxon>
        <taxon>Mycobacteriaceae</taxon>
        <taxon>Mycobacterium</taxon>
        <taxon>Mycobacterium tuberculosis complex</taxon>
    </lineage>
</organism>
<proteinExistence type="predicted"/>
<gene>
    <name evidence="1" type="primary">eccC3</name>
    <name evidence="1" type="ORF">ERS027659_04000</name>
</gene>
<dbReference type="AlphaFoldDB" id="A0A655AKM5"/>
<name>A0A655AKM5_MYCTX</name>
<dbReference type="CDD" id="cd00882">
    <property type="entry name" value="Ras_like_GTPase"/>
    <property type="match status" value="1"/>
</dbReference>
<dbReference type="Proteomes" id="UP000050164">
    <property type="component" value="Unassembled WGS sequence"/>
</dbReference>
<reference evidence="1 2" key="1">
    <citation type="submission" date="2015-03" db="EMBL/GenBank/DDBJ databases">
        <authorList>
            <consortium name="Pathogen Informatics"/>
        </authorList>
    </citation>
    <scope>NUCLEOTIDE SEQUENCE [LARGE SCALE GENOMIC DNA]</scope>
    <source>
        <strain evidence="1 2">Bir 185</strain>
    </source>
</reference>
<accession>A0A655AKM5</accession>
<dbReference type="EMBL" id="CNFT01001302">
    <property type="protein sequence ID" value="CKT13548.1"/>
    <property type="molecule type" value="Genomic_DNA"/>
</dbReference>
<protein>
    <submittedName>
        <fullName evidence="1">Putative ESX-3 secretion system protein</fullName>
    </submittedName>
</protein>
<evidence type="ECO:0000313" key="1">
    <source>
        <dbReference type="EMBL" id="CKT13548.1"/>
    </source>
</evidence>
<dbReference type="Gene3D" id="3.40.50.300">
    <property type="entry name" value="P-loop containing nucleotide triphosphate hydrolases"/>
    <property type="match status" value="1"/>
</dbReference>
<dbReference type="InterPro" id="IPR027417">
    <property type="entry name" value="P-loop_NTPase"/>
</dbReference>
<evidence type="ECO:0000313" key="2">
    <source>
        <dbReference type="Proteomes" id="UP000050164"/>
    </source>
</evidence>
<sequence>MLPTNLAPHAVGELYRGPDQLVIGQREEDLAPVILDLAANPLLMVFGDARSGKTTLLRHIIRTVREHSTADRVAFTVLDRRLHLVDEPLFPDNEYTANIDRIIPAMLGLANLIEARRPPAGMSAAELSRWTFAGHTHYLIIDDVDQVPDSPAMTGPYIGQRPWTPLIGLLAQAGDLGLRVIVTGRATGSAHLLMTSPLLRRFNDLQATTLMLAGNPADSGKIRGERFARLPAGRAILLTDSDSPTYVQLINPLVDAAAVSGETQQKGSQS</sequence>
<dbReference type="SUPFAM" id="SSF52540">
    <property type="entry name" value="P-loop containing nucleoside triphosphate hydrolases"/>
    <property type="match status" value="1"/>
</dbReference>